<feature type="repeat" description="NHL" evidence="4">
    <location>
        <begin position="559"/>
        <end position="590"/>
    </location>
</feature>
<sequence length="691" mass="78777">MPIRTYLINQLINSICRLNGIEPSHYVQTTTEEPLRIFNAGEQVRIANGIKELKPDNSLTNFSKISDMIKKATGMLPVDLIPILQKLSDSYSNTTMLLKANFAHAAAISSKFVVKGYRVIQRGMNNDDEKVLKKFEQQLNTDIINKLDALVESSRSELLEIYKQALQNARSKKVTTLLKEKDELETNLTRISEELTKKSSECGANQEKIEALSYEKQLFEKALQDPTGAKKEATKKIKILRLQIPAYENKVQQHLDTPSEERGSFWIFSWKVRGIHIDNGIKITREKLNRLIQRINTLEAIVANWSNIDFVNRVSKLNGELRTYKGKQSPLEHEYKQLKKSYDLIGKNFETVIQEIDEVYKSTGTDDINSFKMVNELVDAGYYGVQSIAEAYEPKFNKWKQNAITVAGGNGEGQQLNQLCYPEGIFIDDKKNIFIADFYNHRIVEWKYNATEGQIIASENGQVGEINQLNHPTDVIVDQQNHLIIIADYDNKQVIQWLNHDQQILIHNINCYGLAMDKNRFLYVSNWEKNEVRRWKMGEYDNKGIVVAGGNGQGDQVNQLNFPSFIFVDKDQSVYVSDTYNHRVMKWRKDAEEGTIVAGGNGDGKNLNQLSSPAGIFVDDLGQIYVADQGNHRVMRWREKKEEGEIVVGGNGQGYQPNQLNSPNGLSFDDEGNLYVADDANNRIQQFETIL</sequence>
<dbReference type="Pfam" id="PF01436">
    <property type="entry name" value="NHL"/>
    <property type="match status" value="4"/>
</dbReference>
<reference evidence="6" key="1">
    <citation type="submission" date="2021-02" db="EMBL/GenBank/DDBJ databases">
        <authorList>
            <person name="Nowell W R."/>
        </authorList>
    </citation>
    <scope>NUCLEOTIDE SEQUENCE</scope>
</reference>
<dbReference type="CDD" id="cd05819">
    <property type="entry name" value="NHL"/>
    <property type="match status" value="1"/>
</dbReference>
<evidence type="ECO:0000256" key="3">
    <source>
        <dbReference type="ARBA" id="ARBA00023180"/>
    </source>
</evidence>
<dbReference type="PANTHER" id="PTHR10680">
    <property type="entry name" value="PEPTIDYL-GLYCINE ALPHA-AMIDATING MONOOXYGENASE"/>
    <property type="match status" value="1"/>
</dbReference>
<dbReference type="PANTHER" id="PTHR10680:SF28">
    <property type="entry name" value="SMP-30_GLUCONOLACTONASE_LRE-LIKE REGION DOMAIN-CONTAINING PROTEIN"/>
    <property type="match status" value="1"/>
</dbReference>
<dbReference type="InterPro" id="IPR011042">
    <property type="entry name" value="6-blade_b-propeller_TolB-like"/>
</dbReference>
<feature type="repeat" description="NHL" evidence="4">
    <location>
        <begin position="659"/>
        <end position="690"/>
    </location>
</feature>
<evidence type="ECO:0000256" key="5">
    <source>
        <dbReference type="SAM" id="Coils"/>
    </source>
</evidence>
<name>A0A818QHL5_9BILA</name>
<comment type="caution">
    <text evidence="6">The sequence shown here is derived from an EMBL/GenBank/DDBJ whole genome shotgun (WGS) entry which is preliminary data.</text>
</comment>
<feature type="repeat" description="NHL" evidence="4">
    <location>
        <begin position="604"/>
        <end position="634"/>
    </location>
</feature>
<keyword evidence="5" id="KW-0175">Coiled coil</keyword>
<evidence type="ECO:0000256" key="2">
    <source>
        <dbReference type="ARBA" id="ARBA00022737"/>
    </source>
</evidence>
<dbReference type="SUPFAM" id="SSF63829">
    <property type="entry name" value="Calcium-dependent phosphotriesterase"/>
    <property type="match status" value="1"/>
</dbReference>
<feature type="coiled-coil region" evidence="5">
    <location>
        <begin position="174"/>
        <end position="201"/>
    </location>
</feature>
<dbReference type="InterPro" id="IPR001258">
    <property type="entry name" value="NHL_repeat"/>
</dbReference>
<keyword evidence="1" id="KW-0732">Signal</keyword>
<dbReference type="EMBL" id="CAJOBB010000279">
    <property type="protein sequence ID" value="CAF3637346.1"/>
    <property type="molecule type" value="Genomic_DNA"/>
</dbReference>
<dbReference type="Gene3D" id="2.120.10.30">
    <property type="entry name" value="TolB, C-terminal domain"/>
    <property type="match status" value="2"/>
</dbReference>
<dbReference type="Proteomes" id="UP000663868">
    <property type="component" value="Unassembled WGS sequence"/>
</dbReference>
<evidence type="ECO:0000256" key="4">
    <source>
        <dbReference type="PROSITE-ProRule" id="PRU00504"/>
    </source>
</evidence>
<gene>
    <name evidence="6" type="ORF">KXQ929_LOCUS6997</name>
</gene>
<keyword evidence="3" id="KW-0325">Glycoprotein</keyword>
<evidence type="ECO:0000313" key="7">
    <source>
        <dbReference type="Proteomes" id="UP000663868"/>
    </source>
</evidence>
<dbReference type="PROSITE" id="PS51125">
    <property type="entry name" value="NHL"/>
    <property type="match status" value="3"/>
</dbReference>
<protein>
    <submittedName>
        <fullName evidence="6">Uncharacterized protein</fullName>
    </submittedName>
</protein>
<organism evidence="6 7">
    <name type="scientific">Adineta steineri</name>
    <dbReference type="NCBI Taxonomy" id="433720"/>
    <lineage>
        <taxon>Eukaryota</taxon>
        <taxon>Metazoa</taxon>
        <taxon>Spiralia</taxon>
        <taxon>Gnathifera</taxon>
        <taxon>Rotifera</taxon>
        <taxon>Eurotatoria</taxon>
        <taxon>Bdelloidea</taxon>
        <taxon>Adinetida</taxon>
        <taxon>Adinetidae</taxon>
        <taxon>Adineta</taxon>
    </lineage>
</organism>
<evidence type="ECO:0000313" key="6">
    <source>
        <dbReference type="EMBL" id="CAF3637346.1"/>
    </source>
</evidence>
<evidence type="ECO:0000256" key="1">
    <source>
        <dbReference type="ARBA" id="ARBA00022729"/>
    </source>
</evidence>
<proteinExistence type="predicted"/>
<accession>A0A818QHL5</accession>
<dbReference type="AlphaFoldDB" id="A0A818QHL5"/>
<keyword evidence="2" id="KW-0677">Repeat</keyword>
<dbReference type="GO" id="GO:0005576">
    <property type="term" value="C:extracellular region"/>
    <property type="evidence" value="ECO:0007669"/>
    <property type="project" value="TreeGrafter"/>
</dbReference>